<dbReference type="InterPro" id="IPR051487">
    <property type="entry name" value="Ser/Thr_Proteases_Immune/Dev"/>
</dbReference>
<dbReference type="CDD" id="cd00190">
    <property type="entry name" value="Tryp_SPc"/>
    <property type="match status" value="1"/>
</dbReference>
<dbReference type="InterPro" id="IPR043504">
    <property type="entry name" value="Peptidase_S1_PA_chymotrypsin"/>
</dbReference>
<sequence length="259" mass="27631">MKFLVLFACLSVANAYDRLIIDGVEASTGQHPDLVSLQRNGNHFCGGTLYDKRTVVTAAHCFYGNSGTFGLAVVAGENDLTLSNSANRRSYRVSRVIIHPDYRSSYHYVQGDDIAILKLSSDADLGTATIKAGDFEDAGVDIPPAGSSCKVAGWGAIDPSGRYAHTRKMIGGVSSITNNDCARVFNRVLGNTKQVCAGGGTTTNACRGDSGGPLYCTYNGKTRQVGIVSYGRVPCGQVGIPTVYTRVATYRRFIDQYSG</sequence>
<protein>
    <submittedName>
        <fullName evidence="4">Peptidase S1 domain-containing protein</fullName>
    </submittedName>
</protein>
<dbReference type="GO" id="GO:0006508">
    <property type="term" value="P:proteolysis"/>
    <property type="evidence" value="ECO:0007669"/>
    <property type="project" value="UniProtKB-KW"/>
</dbReference>
<dbReference type="AlphaFoldDB" id="A0A1I8GT16"/>
<dbReference type="Proteomes" id="UP000095280">
    <property type="component" value="Unplaced"/>
</dbReference>
<dbReference type="SUPFAM" id="SSF50494">
    <property type="entry name" value="Trypsin-like serine proteases"/>
    <property type="match status" value="1"/>
</dbReference>
<name>A0A1I8GT16_9PLAT</name>
<dbReference type="OrthoDB" id="6052809at2759"/>
<dbReference type="InterPro" id="IPR018114">
    <property type="entry name" value="TRYPSIN_HIS"/>
</dbReference>
<evidence type="ECO:0000256" key="2">
    <source>
        <dbReference type="ARBA" id="ARBA00024195"/>
    </source>
</evidence>
<dbReference type="STRING" id="282301.A0A1I8GT16"/>
<organism evidence="3 4">
    <name type="scientific">Macrostomum lignano</name>
    <dbReference type="NCBI Taxonomy" id="282301"/>
    <lineage>
        <taxon>Eukaryota</taxon>
        <taxon>Metazoa</taxon>
        <taxon>Spiralia</taxon>
        <taxon>Lophotrochozoa</taxon>
        <taxon>Platyhelminthes</taxon>
        <taxon>Rhabditophora</taxon>
        <taxon>Macrostomorpha</taxon>
        <taxon>Macrostomida</taxon>
        <taxon>Macrostomidae</taxon>
        <taxon>Macrostomum</taxon>
    </lineage>
</organism>
<accession>A0A1I8GT16</accession>
<proteinExistence type="inferred from homology"/>
<keyword evidence="3" id="KW-1185">Reference proteome</keyword>
<keyword evidence="1" id="KW-1015">Disulfide bond</keyword>
<dbReference type="InterPro" id="IPR001254">
    <property type="entry name" value="Trypsin_dom"/>
</dbReference>
<dbReference type="Gene3D" id="2.40.10.10">
    <property type="entry name" value="Trypsin-like serine proteases"/>
    <property type="match status" value="1"/>
</dbReference>
<dbReference type="PROSITE" id="PS00134">
    <property type="entry name" value="TRYPSIN_HIS"/>
    <property type="match status" value="1"/>
</dbReference>
<dbReference type="GO" id="GO:0004252">
    <property type="term" value="F:serine-type endopeptidase activity"/>
    <property type="evidence" value="ECO:0007669"/>
    <property type="project" value="InterPro"/>
</dbReference>
<dbReference type="InterPro" id="IPR009003">
    <property type="entry name" value="Peptidase_S1_PA"/>
</dbReference>
<dbReference type="FunFam" id="2.40.10.10:FF:000068">
    <property type="entry name" value="transmembrane protease serine 2"/>
    <property type="match status" value="1"/>
</dbReference>
<dbReference type="Pfam" id="PF00089">
    <property type="entry name" value="Trypsin"/>
    <property type="match status" value="1"/>
</dbReference>
<dbReference type="SMART" id="SM00020">
    <property type="entry name" value="Tryp_SPc"/>
    <property type="match status" value="1"/>
</dbReference>
<dbReference type="InterPro" id="IPR001314">
    <property type="entry name" value="Peptidase_S1A"/>
</dbReference>
<evidence type="ECO:0000256" key="1">
    <source>
        <dbReference type="ARBA" id="ARBA00023157"/>
    </source>
</evidence>
<comment type="similarity">
    <text evidence="2">Belongs to the peptidase S1 family. CLIP subfamily.</text>
</comment>
<dbReference type="PROSITE" id="PS00135">
    <property type="entry name" value="TRYPSIN_SER"/>
    <property type="match status" value="1"/>
</dbReference>
<dbReference type="InterPro" id="IPR033116">
    <property type="entry name" value="TRYPSIN_SER"/>
</dbReference>
<dbReference type="PANTHER" id="PTHR24256">
    <property type="entry name" value="TRYPTASE-RELATED"/>
    <property type="match status" value="1"/>
</dbReference>
<dbReference type="WBParaSite" id="maker-uti_cns_0003038-snap-gene-0.5-mRNA-1">
    <property type="protein sequence ID" value="maker-uti_cns_0003038-snap-gene-0.5-mRNA-1"/>
    <property type="gene ID" value="maker-uti_cns_0003038-snap-gene-0.5"/>
</dbReference>
<dbReference type="PRINTS" id="PR00722">
    <property type="entry name" value="CHYMOTRYPSIN"/>
</dbReference>
<evidence type="ECO:0000313" key="4">
    <source>
        <dbReference type="WBParaSite" id="maker-uti_cns_0003038-snap-gene-0.5-mRNA-1"/>
    </source>
</evidence>
<reference evidence="4" key="1">
    <citation type="submission" date="2016-11" db="UniProtKB">
        <authorList>
            <consortium name="WormBaseParasite"/>
        </authorList>
    </citation>
    <scope>IDENTIFICATION</scope>
</reference>
<evidence type="ECO:0000313" key="3">
    <source>
        <dbReference type="Proteomes" id="UP000095280"/>
    </source>
</evidence>
<dbReference type="PROSITE" id="PS50240">
    <property type="entry name" value="TRYPSIN_DOM"/>
    <property type="match status" value="1"/>
</dbReference>